<dbReference type="AlphaFoldDB" id="A0A2A6CJK4"/>
<evidence type="ECO:0000313" key="1">
    <source>
        <dbReference type="EnsemblMetazoa" id="PPA27418.1"/>
    </source>
</evidence>
<sequence>MSILDMDHAIRDARVYIKQNLPLFPVNGNGGIIRDMDDGANDGSTTFTVTCNGLGTAWISGGVPVNSVECSVAPPCTMCAANLITVDPANPADPGSKAMDTDTIGMAGGCLTRTFTCTGSDPINGGASMVTDPATATVVATCNAAGTAWESNGAPVTDVSCNIPCKRCSAANVAISQSFFGMTPTTGATIDRTGPCATWNLVCTGPSLQIWESFGRSLVCMAALIIAALLFFFLPYLSDSCFATTATSTTQPCRTCAANLIVVTMNGQGAKAMDGDVIDRTTGACATRKFTCLGAVADAPNIEVNAGQGIIQDGDDGATDGSTTFTVTCNTAGTAWVNTGITITQVECAIG</sequence>
<name>A0A2A6CJK4_PRIPA</name>
<dbReference type="PANTHER" id="PTHR21629">
    <property type="entry name" value="C6 DOMAIN-CONTAINING PROTEIN"/>
    <property type="match status" value="1"/>
</dbReference>
<accession>A0A2A6CJK4</accession>
<dbReference type="SMART" id="SM01048">
    <property type="entry name" value="C6"/>
    <property type="match status" value="2"/>
</dbReference>
<keyword evidence="2" id="KW-1185">Reference proteome</keyword>
<dbReference type="EnsemblMetazoa" id="PPA27418.1">
    <property type="protein sequence ID" value="PPA27418.1"/>
    <property type="gene ID" value="WBGene00116972"/>
</dbReference>
<dbReference type="Proteomes" id="UP000005239">
    <property type="component" value="Unassembled WGS sequence"/>
</dbReference>
<proteinExistence type="predicted"/>
<organism evidence="1 2">
    <name type="scientific">Pristionchus pacificus</name>
    <name type="common">Parasitic nematode worm</name>
    <dbReference type="NCBI Taxonomy" id="54126"/>
    <lineage>
        <taxon>Eukaryota</taxon>
        <taxon>Metazoa</taxon>
        <taxon>Ecdysozoa</taxon>
        <taxon>Nematoda</taxon>
        <taxon>Chromadorea</taxon>
        <taxon>Rhabditida</taxon>
        <taxon>Rhabditina</taxon>
        <taxon>Diplogasteromorpha</taxon>
        <taxon>Diplogasteroidea</taxon>
        <taxon>Neodiplogasteridae</taxon>
        <taxon>Pristionchus</taxon>
    </lineage>
</organism>
<evidence type="ECO:0000313" key="2">
    <source>
        <dbReference type="Proteomes" id="UP000005239"/>
    </source>
</evidence>
<reference evidence="2" key="1">
    <citation type="journal article" date="2008" name="Nat. Genet.">
        <title>The Pristionchus pacificus genome provides a unique perspective on nematode lifestyle and parasitism.</title>
        <authorList>
            <person name="Dieterich C."/>
            <person name="Clifton S.W."/>
            <person name="Schuster L.N."/>
            <person name="Chinwalla A."/>
            <person name="Delehaunty K."/>
            <person name="Dinkelacker I."/>
            <person name="Fulton L."/>
            <person name="Fulton R."/>
            <person name="Godfrey J."/>
            <person name="Minx P."/>
            <person name="Mitreva M."/>
            <person name="Roeseler W."/>
            <person name="Tian H."/>
            <person name="Witte H."/>
            <person name="Yang S.P."/>
            <person name="Wilson R.K."/>
            <person name="Sommer R.J."/>
        </authorList>
    </citation>
    <scope>NUCLEOTIDE SEQUENCE [LARGE SCALE GENOMIC DNA]</scope>
    <source>
        <strain evidence="2">PS312</strain>
    </source>
</reference>
<dbReference type="PANTHER" id="PTHR21629:SF5">
    <property type="entry name" value="C6 DOMAIN-CONTAINING PROTEIN"/>
    <property type="match status" value="1"/>
</dbReference>
<dbReference type="Pfam" id="PF01681">
    <property type="entry name" value="C6"/>
    <property type="match status" value="2"/>
</dbReference>
<reference evidence="1" key="2">
    <citation type="submission" date="2022-06" db="UniProtKB">
        <authorList>
            <consortium name="EnsemblMetazoa"/>
        </authorList>
    </citation>
    <scope>IDENTIFICATION</scope>
    <source>
        <strain evidence="1">PS312</strain>
    </source>
</reference>
<accession>A0A8R1UGG5</accession>
<gene>
    <name evidence="1" type="primary">WBGene00116972</name>
</gene>
<dbReference type="InterPro" id="IPR002601">
    <property type="entry name" value="C6_domain"/>
</dbReference>
<protein>
    <submittedName>
        <fullName evidence="1">Uncharacterized protein</fullName>
    </submittedName>
</protein>